<name>A0ABS5QKJ8_9BACT</name>
<dbReference type="CDD" id="cd05247">
    <property type="entry name" value="UDP_G4E_1_SDR_e"/>
    <property type="match status" value="1"/>
</dbReference>
<comment type="caution">
    <text evidence="10">The sequence shown here is derived from an EMBL/GenBank/DDBJ whole genome shotgun (WGS) entry which is preliminary data.</text>
</comment>
<reference evidence="10 11" key="1">
    <citation type="journal article" date="2021" name="Nat. Commun.">
        <title>Reductive evolution and unique predatory mode in the CPR bacterium Vampirococcus lugosii.</title>
        <authorList>
            <person name="Moreira D."/>
            <person name="Zivanovic Y."/>
            <person name="Lopez-Archilla A.I."/>
            <person name="Iniesto M."/>
            <person name="Lopez-Garcia P."/>
        </authorList>
    </citation>
    <scope>NUCLEOTIDE SEQUENCE [LARGE SCALE GENOMIC DNA]</scope>
    <source>
        <strain evidence="10">Chiprana</strain>
    </source>
</reference>
<sequence length="355" mass="39554">MKKTILITGGLGYIGSHAVIEFVKSGYEVVIIDNLSNTNIGVLDNIAKIINYKPKFYEINLINKTGLKNIFSNHNFDGVIHFAGLKAVGESCKNIGLYHNNNIVGTINLFETMEKYGVRNIIFSSSATVYKVNSEINTGLKETNLTGDTSNPYGTTKFVIEQLLKDYKNHKSWKVINLRYFNPIGAHTSGLLGENPNGIPNNLLPYIMKVATGELSEIGVFGNDYDTVDGTGVRDYIDVIDLVRGHLKAWELVENQNTKGKMEKKKVESKNNGFFETFNLGVGKGVSVLEMINIANKVVGKDIPYTIKSRRSGDLAIVYSDSSKANKILGWKTKISTMESIENSWKFYKKLKIKD</sequence>
<evidence type="ECO:0000313" key="11">
    <source>
        <dbReference type="Proteomes" id="UP000680365"/>
    </source>
</evidence>
<dbReference type="InterPro" id="IPR016040">
    <property type="entry name" value="NAD(P)-bd_dom"/>
</dbReference>
<dbReference type="EC" id="5.1.3.2" evidence="4 8"/>
<comment type="similarity">
    <text evidence="3 8">Belongs to the NAD(P)-dependent epimerase/dehydratase family.</text>
</comment>
<dbReference type="Pfam" id="PF16363">
    <property type="entry name" value="GDP_Man_Dehyd"/>
    <property type="match status" value="1"/>
</dbReference>
<accession>A0ABS5QKJ8</accession>
<evidence type="ECO:0000313" key="10">
    <source>
        <dbReference type="EMBL" id="MBS8121765.1"/>
    </source>
</evidence>
<comment type="catalytic activity">
    <reaction evidence="1 8">
        <text>UDP-alpha-D-glucose = UDP-alpha-D-galactose</text>
        <dbReference type="Rhea" id="RHEA:22168"/>
        <dbReference type="ChEBI" id="CHEBI:58885"/>
        <dbReference type="ChEBI" id="CHEBI:66914"/>
        <dbReference type="EC" id="5.1.3.2"/>
    </reaction>
</comment>
<evidence type="ECO:0000256" key="1">
    <source>
        <dbReference type="ARBA" id="ARBA00000083"/>
    </source>
</evidence>
<dbReference type="PANTHER" id="PTHR43725">
    <property type="entry name" value="UDP-GLUCOSE 4-EPIMERASE"/>
    <property type="match status" value="1"/>
</dbReference>
<evidence type="ECO:0000256" key="4">
    <source>
        <dbReference type="ARBA" id="ARBA00013189"/>
    </source>
</evidence>
<gene>
    <name evidence="10" type="ORF">VAMP_23n200</name>
</gene>
<dbReference type="Gene3D" id="3.40.50.720">
    <property type="entry name" value="NAD(P)-binding Rossmann-like Domain"/>
    <property type="match status" value="1"/>
</dbReference>
<comment type="subunit">
    <text evidence="8">Homodimer.</text>
</comment>
<dbReference type="EMBL" id="JAEDAM010000014">
    <property type="protein sequence ID" value="MBS8121765.1"/>
    <property type="molecule type" value="Genomic_DNA"/>
</dbReference>
<evidence type="ECO:0000256" key="8">
    <source>
        <dbReference type="RuleBase" id="RU366046"/>
    </source>
</evidence>
<proteinExistence type="inferred from homology"/>
<dbReference type="InterPro" id="IPR036291">
    <property type="entry name" value="NAD(P)-bd_dom_sf"/>
</dbReference>
<keyword evidence="6 8" id="KW-0520">NAD</keyword>
<evidence type="ECO:0000256" key="5">
    <source>
        <dbReference type="ARBA" id="ARBA00018569"/>
    </source>
</evidence>
<dbReference type="Gene3D" id="3.90.25.10">
    <property type="entry name" value="UDP-galactose 4-epimerase, domain 1"/>
    <property type="match status" value="1"/>
</dbReference>
<evidence type="ECO:0000256" key="3">
    <source>
        <dbReference type="ARBA" id="ARBA00007637"/>
    </source>
</evidence>
<evidence type="ECO:0000256" key="6">
    <source>
        <dbReference type="ARBA" id="ARBA00023027"/>
    </source>
</evidence>
<evidence type="ECO:0000259" key="9">
    <source>
        <dbReference type="Pfam" id="PF16363"/>
    </source>
</evidence>
<dbReference type="GO" id="GO:0003978">
    <property type="term" value="F:UDP-glucose 4-epimerase activity"/>
    <property type="evidence" value="ECO:0007669"/>
    <property type="project" value="UniProtKB-EC"/>
</dbReference>
<dbReference type="SUPFAM" id="SSF51735">
    <property type="entry name" value="NAD(P)-binding Rossmann-fold domains"/>
    <property type="match status" value="1"/>
</dbReference>
<organism evidence="10 11">
    <name type="scientific">Candidatus Vampirococcus lugosii</name>
    <dbReference type="NCBI Taxonomy" id="2789015"/>
    <lineage>
        <taxon>Bacteria</taxon>
        <taxon>Candidatus Absconditibacteriota</taxon>
        <taxon>Vampirococcus</taxon>
    </lineage>
</organism>
<evidence type="ECO:0000256" key="2">
    <source>
        <dbReference type="ARBA" id="ARBA00001911"/>
    </source>
</evidence>
<keyword evidence="7 8" id="KW-0413">Isomerase</keyword>
<feature type="domain" description="NAD(P)-binding" evidence="9">
    <location>
        <begin position="6"/>
        <end position="342"/>
    </location>
</feature>
<protein>
    <recommendedName>
        <fullName evidence="5 8">UDP-glucose 4-epimerase</fullName>
        <ecNumber evidence="4 8">5.1.3.2</ecNumber>
    </recommendedName>
</protein>
<keyword evidence="8" id="KW-0119">Carbohydrate metabolism</keyword>
<evidence type="ECO:0000256" key="7">
    <source>
        <dbReference type="ARBA" id="ARBA00023235"/>
    </source>
</evidence>
<dbReference type="PANTHER" id="PTHR43725:SF47">
    <property type="entry name" value="UDP-GLUCOSE 4-EPIMERASE"/>
    <property type="match status" value="1"/>
</dbReference>
<dbReference type="InterPro" id="IPR005886">
    <property type="entry name" value="UDP_G4E"/>
</dbReference>
<dbReference type="Proteomes" id="UP000680365">
    <property type="component" value="Unassembled WGS sequence"/>
</dbReference>
<comment type="cofactor">
    <cofactor evidence="2 8">
        <name>NAD(+)</name>
        <dbReference type="ChEBI" id="CHEBI:57540"/>
    </cofactor>
</comment>
<dbReference type="NCBIfam" id="TIGR01179">
    <property type="entry name" value="galE"/>
    <property type="match status" value="1"/>
</dbReference>
<comment type="pathway">
    <text evidence="8">Carbohydrate metabolism; galactose metabolism.</text>
</comment>
<dbReference type="RefSeq" id="WP_213348616.1">
    <property type="nucleotide sequence ID" value="NZ_JAEDAM010000014.1"/>
</dbReference>
<keyword evidence="11" id="KW-1185">Reference proteome</keyword>